<gene>
    <name evidence="1" type="primary">X-elementORF2_97</name>
    <name evidence="1" type="ORF">TNCV_3503411</name>
</gene>
<accession>A0A8X6S0S8</accession>
<keyword evidence="1" id="KW-0808">Transferase</keyword>
<comment type="caution">
    <text evidence="1">The sequence shown here is derived from an EMBL/GenBank/DDBJ whole genome shotgun (WGS) entry which is preliminary data.</text>
</comment>
<protein>
    <submittedName>
        <fullName evidence="1">Putative RNA-directed DNA polymerase from transposon X-element</fullName>
    </submittedName>
</protein>
<evidence type="ECO:0000313" key="2">
    <source>
        <dbReference type="Proteomes" id="UP000887159"/>
    </source>
</evidence>
<keyword evidence="1" id="KW-0695">RNA-directed DNA polymerase</keyword>
<name>A0A8X6S0S8_TRICX</name>
<dbReference type="EMBL" id="BMAU01021233">
    <property type="protein sequence ID" value="GFY02460.1"/>
    <property type="molecule type" value="Genomic_DNA"/>
</dbReference>
<keyword evidence="1" id="KW-0548">Nucleotidyltransferase</keyword>
<keyword evidence="2" id="KW-1185">Reference proteome</keyword>
<dbReference type="Proteomes" id="UP000887159">
    <property type="component" value="Unassembled WGS sequence"/>
</dbReference>
<reference evidence="1" key="1">
    <citation type="submission" date="2020-08" db="EMBL/GenBank/DDBJ databases">
        <title>Multicomponent nature underlies the extraordinary mechanical properties of spider dragline silk.</title>
        <authorList>
            <person name="Kono N."/>
            <person name="Nakamura H."/>
            <person name="Mori M."/>
            <person name="Yoshida Y."/>
            <person name="Ohtoshi R."/>
            <person name="Malay A.D."/>
            <person name="Moran D.A.P."/>
            <person name="Tomita M."/>
            <person name="Numata K."/>
            <person name="Arakawa K."/>
        </authorList>
    </citation>
    <scope>NUCLEOTIDE SEQUENCE</scope>
</reference>
<dbReference type="AlphaFoldDB" id="A0A8X6S0S8"/>
<evidence type="ECO:0000313" key="1">
    <source>
        <dbReference type="EMBL" id="GFY02460.1"/>
    </source>
</evidence>
<proteinExistence type="predicted"/>
<dbReference type="GO" id="GO:0003964">
    <property type="term" value="F:RNA-directed DNA polymerase activity"/>
    <property type="evidence" value="ECO:0007669"/>
    <property type="project" value="UniProtKB-KW"/>
</dbReference>
<sequence>MRSTSRDFLEDLSHNKDTSVWLCAERHGGTLCVRSLSIEKDLYNSDHFPVILSRDSDTDGKTFPPTYSYRRADWALFTQLAVITDAMVKTDSVDTAVQEVTNVLIAAADFSIPKSSSHSFQHYKSWWNADCQTAYKNQRKLWGIFRRYPTTENLLAFKKAKANARRVKSEAILDPICVLTHFVNVQ</sequence>
<organism evidence="1 2">
    <name type="scientific">Trichonephila clavipes</name>
    <name type="common">Golden silk orbweaver</name>
    <name type="synonym">Nephila clavipes</name>
    <dbReference type="NCBI Taxonomy" id="2585209"/>
    <lineage>
        <taxon>Eukaryota</taxon>
        <taxon>Metazoa</taxon>
        <taxon>Ecdysozoa</taxon>
        <taxon>Arthropoda</taxon>
        <taxon>Chelicerata</taxon>
        <taxon>Arachnida</taxon>
        <taxon>Araneae</taxon>
        <taxon>Araneomorphae</taxon>
        <taxon>Entelegynae</taxon>
        <taxon>Araneoidea</taxon>
        <taxon>Nephilidae</taxon>
        <taxon>Trichonephila</taxon>
    </lineage>
</organism>